<evidence type="ECO:0000256" key="2">
    <source>
        <dbReference type="ARBA" id="ARBA00022448"/>
    </source>
</evidence>
<keyword evidence="2" id="KW-0813">Transport</keyword>
<dbReference type="InterPro" id="IPR013057">
    <property type="entry name" value="AA_transpt_TM"/>
</dbReference>
<dbReference type="GO" id="GO:0016020">
    <property type="term" value="C:membrane"/>
    <property type="evidence" value="ECO:0007669"/>
    <property type="project" value="UniProtKB-SubCell"/>
</dbReference>
<proteinExistence type="predicted"/>
<keyword evidence="3 8" id="KW-0812">Transmembrane</keyword>
<feature type="transmembrane region" description="Helical" evidence="8">
    <location>
        <begin position="340"/>
        <end position="361"/>
    </location>
</feature>
<evidence type="ECO:0000256" key="6">
    <source>
        <dbReference type="ARBA" id="ARBA00023136"/>
    </source>
</evidence>
<feature type="compositionally biased region" description="Basic and acidic residues" evidence="7">
    <location>
        <begin position="485"/>
        <end position="494"/>
    </location>
</feature>
<dbReference type="AlphaFoldDB" id="A0A146LQU1"/>
<keyword evidence="4" id="KW-0029">Amino-acid transport</keyword>
<feature type="compositionally biased region" description="Low complexity" evidence="7">
    <location>
        <begin position="412"/>
        <end position="425"/>
    </location>
</feature>
<keyword evidence="6 8" id="KW-0472">Membrane</keyword>
<dbReference type="PANTHER" id="PTHR22950">
    <property type="entry name" value="AMINO ACID TRANSPORTER"/>
    <property type="match status" value="1"/>
</dbReference>
<feature type="compositionally biased region" description="Basic and acidic residues" evidence="7">
    <location>
        <begin position="770"/>
        <end position="781"/>
    </location>
</feature>
<feature type="transmembrane region" description="Helical" evidence="8">
    <location>
        <begin position="145"/>
        <end position="165"/>
    </location>
</feature>
<feature type="compositionally biased region" description="Basic and acidic residues" evidence="7">
    <location>
        <begin position="518"/>
        <end position="538"/>
    </location>
</feature>
<evidence type="ECO:0000256" key="4">
    <source>
        <dbReference type="ARBA" id="ARBA00022970"/>
    </source>
</evidence>
<dbReference type="PANTHER" id="PTHR22950:SF646">
    <property type="entry name" value="SODIUM-COUPLED NEUTRAL AMINO ACID TRANSPORTER 10-RELATED"/>
    <property type="match status" value="1"/>
</dbReference>
<feature type="compositionally biased region" description="Basic and acidic residues" evidence="7">
    <location>
        <begin position="883"/>
        <end position="909"/>
    </location>
</feature>
<protein>
    <submittedName>
        <fullName evidence="10">Putative sodium-coupled neutral amino acid transporter 10</fullName>
    </submittedName>
</protein>
<accession>A0A146LQU1</accession>
<comment type="subcellular location">
    <subcellularLocation>
        <location evidence="1">Membrane</location>
        <topology evidence="1">Multi-pass membrane protein</topology>
    </subcellularLocation>
</comment>
<feature type="compositionally biased region" description="Basic and acidic residues" evidence="7">
    <location>
        <begin position="431"/>
        <end position="472"/>
    </location>
</feature>
<reference evidence="10" key="1">
    <citation type="journal article" date="2016" name="Gigascience">
        <title>De novo construction of an expanded transcriptome assembly for the western tarnished plant bug, Lygus hesperus.</title>
        <authorList>
            <person name="Tassone E.E."/>
            <person name="Geib S.M."/>
            <person name="Hall B."/>
            <person name="Fabrick J.A."/>
            <person name="Brent C.S."/>
            <person name="Hull J.J."/>
        </authorList>
    </citation>
    <scope>NUCLEOTIDE SEQUENCE</scope>
</reference>
<evidence type="ECO:0000256" key="1">
    <source>
        <dbReference type="ARBA" id="ARBA00004141"/>
    </source>
</evidence>
<feature type="transmembrane region" description="Helical" evidence="8">
    <location>
        <begin position="227"/>
        <end position="247"/>
    </location>
</feature>
<feature type="region of interest" description="Disordered" evidence="7">
    <location>
        <begin position="412"/>
        <end position="644"/>
    </location>
</feature>
<feature type="compositionally biased region" description="Basic and acidic residues" evidence="7">
    <location>
        <begin position="788"/>
        <end position="799"/>
    </location>
</feature>
<feature type="transmembrane region" description="Helical" evidence="8">
    <location>
        <begin position="120"/>
        <end position="138"/>
    </location>
</feature>
<feature type="compositionally biased region" description="Basic and acidic residues" evidence="7">
    <location>
        <begin position="598"/>
        <end position="618"/>
    </location>
</feature>
<evidence type="ECO:0000256" key="7">
    <source>
        <dbReference type="SAM" id="MobiDB-lite"/>
    </source>
</evidence>
<organism evidence="10">
    <name type="scientific">Lygus hesperus</name>
    <name type="common">Western plant bug</name>
    <dbReference type="NCBI Taxonomy" id="30085"/>
    <lineage>
        <taxon>Eukaryota</taxon>
        <taxon>Metazoa</taxon>
        <taxon>Ecdysozoa</taxon>
        <taxon>Arthropoda</taxon>
        <taxon>Hexapoda</taxon>
        <taxon>Insecta</taxon>
        <taxon>Pterygota</taxon>
        <taxon>Neoptera</taxon>
        <taxon>Paraneoptera</taxon>
        <taxon>Hemiptera</taxon>
        <taxon>Heteroptera</taxon>
        <taxon>Panheteroptera</taxon>
        <taxon>Cimicomorpha</taxon>
        <taxon>Miridae</taxon>
        <taxon>Mirini</taxon>
        <taxon>Lygus</taxon>
    </lineage>
</organism>
<dbReference type="GO" id="GO:0015179">
    <property type="term" value="F:L-amino acid transmembrane transporter activity"/>
    <property type="evidence" value="ECO:0007669"/>
    <property type="project" value="TreeGrafter"/>
</dbReference>
<evidence type="ECO:0000313" key="10">
    <source>
        <dbReference type="EMBL" id="JAQ10201.1"/>
    </source>
</evidence>
<dbReference type="Pfam" id="PF01490">
    <property type="entry name" value="Aa_trans"/>
    <property type="match status" value="1"/>
</dbReference>
<evidence type="ECO:0000256" key="3">
    <source>
        <dbReference type="ARBA" id="ARBA00022692"/>
    </source>
</evidence>
<evidence type="ECO:0000256" key="8">
    <source>
        <dbReference type="SAM" id="Phobius"/>
    </source>
</evidence>
<sequence>MGTHMGHVFTLANSIIGVSVLAMPFCFKQCGIILSILMLLLSSQISRLACHYLMKSAIIERMKNFEMLAFRTFGPTGKLIVELCIIGFMLGTCVAFFVVIGDLGPNILGPVLGLEHPSALRPSVLIGTAIFVVLPLGLLRNVDSLNGICAASLAFYGVLVLKVFFESSTNLFHPSVWGKVYYWRPSGLLRCIPIFSMALSCQTQLFEIFGSLPTTPLDRANAVVKSAVNLTTFFYIAVGFFGYVAYANTFLTGNVMMNFSDGASSDIIKICFLLSVAVSFPLVIFPCRASIYSFLYSKIQHSYEGFGSSHIPETRFQCITLVIVTSSLVIGLMIPNIELVLGLVGSTLGVFICVITPGVIFTTVSFKRNNERLLAQILVGAGLVIMVLGTYANLYATEEALTAPLDVPQKPLKGLPKPKDLPLQQNFPNPKEVERVDDALKKLKEEELRREKETSKDSVLSRDPEKKKEDVLKNVSPGAFSDHNPQPEKADEGPKPQPIAPEPPEEPLKKIPINIPESLKHLEAPKKDEETIKKKPEPRISLSEGTPDLIKKAVSSSGVMEKLARKQADPVQPVPPADLPKSPVDQEDQKVSPQESQPPKRDLSLPENIVKKSLEKHNHSNPLDVQTQKKTEELVQSNVSSNDDKHIEEKISHVAEHDVLKKPDSALKTEHKPVAVPLKDNLSMSMAQGVPLPLAIQSLEKKSEAKKEDAKVGRDILGKMGEEVELREKRDLEAFEKEEAKLELAQREDHPPVRPAKILDDAVAPTVHHEAVNKESNDRKNKNSLAEVRAHDVDVRAEDVVPDAAISQKSDGSPVKIEETKSEAVLNEEKLDVHANEAPGKKYGQEEEECPKTTSPTVKDDKPSDPTTPLIKTPSKLTNEDPVLPKEDTLPHLKDLQSLIHEHVGKQKK</sequence>
<feature type="transmembrane region" description="Helical" evidence="8">
    <location>
        <begin position="267"/>
        <end position="295"/>
    </location>
</feature>
<keyword evidence="5 8" id="KW-1133">Transmembrane helix</keyword>
<name>A0A146LQU1_LYGHE</name>
<gene>
    <name evidence="10" type="primary">Slc38a10</name>
    <name evidence="10" type="ORF">g.81540</name>
</gene>
<evidence type="ECO:0000256" key="5">
    <source>
        <dbReference type="ARBA" id="ARBA00022989"/>
    </source>
</evidence>
<feature type="region of interest" description="Disordered" evidence="7">
    <location>
        <begin position="770"/>
        <end position="909"/>
    </location>
</feature>
<feature type="domain" description="Amino acid transporter transmembrane" evidence="9">
    <location>
        <begin position="7"/>
        <end position="392"/>
    </location>
</feature>
<evidence type="ECO:0000259" key="9">
    <source>
        <dbReference type="Pfam" id="PF01490"/>
    </source>
</evidence>
<feature type="compositionally biased region" description="Basic and acidic residues" evidence="7">
    <location>
        <begin position="816"/>
        <end position="845"/>
    </location>
</feature>
<feature type="transmembrane region" description="Helical" evidence="8">
    <location>
        <begin position="79"/>
        <end position="100"/>
    </location>
</feature>
<feature type="transmembrane region" description="Helical" evidence="8">
    <location>
        <begin position="373"/>
        <end position="394"/>
    </location>
</feature>
<dbReference type="EMBL" id="GDHC01008428">
    <property type="protein sequence ID" value="JAQ10201.1"/>
    <property type="molecule type" value="Transcribed_RNA"/>
</dbReference>